<dbReference type="InterPro" id="IPR040260">
    <property type="entry name" value="RFA2-like"/>
</dbReference>
<evidence type="ECO:0000256" key="1">
    <source>
        <dbReference type="ARBA" id="ARBA00004123"/>
    </source>
</evidence>
<gene>
    <name evidence="9" type="ORF">PoB_007077600</name>
</gene>
<dbReference type="SUPFAM" id="SSF50249">
    <property type="entry name" value="Nucleic acid-binding proteins"/>
    <property type="match status" value="1"/>
</dbReference>
<comment type="caution">
    <text evidence="9">The sequence shown here is derived from an EMBL/GenBank/DDBJ whole genome shotgun (WGS) entry which is preliminary data.</text>
</comment>
<keyword evidence="10" id="KW-1185">Reference proteome</keyword>
<dbReference type="EMBL" id="BLXT01007949">
    <property type="protein sequence ID" value="GFO44271.1"/>
    <property type="molecule type" value="Genomic_DNA"/>
</dbReference>
<dbReference type="GO" id="GO:0005634">
    <property type="term" value="C:nucleus"/>
    <property type="evidence" value="ECO:0007669"/>
    <property type="project" value="UniProtKB-SubCell"/>
</dbReference>
<evidence type="ECO:0000256" key="4">
    <source>
        <dbReference type="ARBA" id="ARBA00022454"/>
    </source>
</evidence>
<sequence>MEPVIVEERCIGLDPLSRSTMKLFVQDILHLQPAICPTLKNAVMHIFKGHVVNRVEIMGIIVRADKRAKRHCYAVDDGTGVIQCTYWKNSQNDILKDMEHSDLPRSLQIKLAQLQAGLEEKEEGFNIGDLILVRGGIKTYNNCPEIDVLDHRILEGISWGRKGSAVHIFGLKLHSKFYLV</sequence>
<keyword evidence="5" id="KW-0779">Telomere</keyword>
<evidence type="ECO:0000256" key="3">
    <source>
        <dbReference type="ARBA" id="ARBA00017411"/>
    </source>
</evidence>
<dbReference type="Gene3D" id="2.40.50.140">
    <property type="entry name" value="Nucleic acid-binding proteins"/>
    <property type="match status" value="1"/>
</dbReference>
<dbReference type="GO" id="GO:0003677">
    <property type="term" value="F:DNA binding"/>
    <property type="evidence" value="ECO:0007669"/>
    <property type="project" value="UniProtKB-KW"/>
</dbReference>
<evidence type="ECO:0000256" key="7">
    <source>
        <dbReference type="ARBA" id="ARBA00023242"/>
    </source>
</evidence>
<comment type="subcellular location">
    <subcellularLocation>
        <location evidence="2">Chromosome</location>
        <location evidence="2">Telomere</location>
    </subcellularLocation>
    <subcellularLocation>
        <location evidence="1">Nucleus</location>
    </subcellularLocation>
</comment>
<reference evidence="9 10" key="1">
    <citation type="journal article" date="2021" name="Elife">
        <title>Chloroplast acquisition without the gene transfer in kleptoplastic sea slugs, Plakobranchus ocellatus.</title>
        <authorList>
            <person name="Maeda T."/>
            <person name="Takahashi S."/>
            <person name="Yoshida T."/>
            <person name="Shimamura S."/>
            <person name="Takaki Y."/>
            <person name="Nagai Y."/>
            <person name="Toyoda A."/>
            <person name="Suzuki Y."/>
            <person name="Arimoto A."/>
            <person name="Ishii H."/>
            <person name="Satoh N."/>
            <person name="Nishiyama T."/>
            <person name="Hasebe M."/>
            <person name="Maruyama T."/>
            <person name="Minagawa J."/>
            <person name="Obokata J."/>
            <person name="Shigenobu S."/>
        </authorList>
    </citation>
    <scope>NUCLEOTIDE SEQUENCE [LARGE SCALE GENOMIC DNA]</scope>
</reference>
<name>A0AAV4DJC6_9GAST</name>
<evidence type="ECO:0000256" key="8">
    <source>
        <dbReference type="ARBA" id="ARBA00030039"/>
    </source>
</evidence>
<keyword evidence="6" id="KW-0238">DNA-binding</keyword>
<dbReference type="PANTHER" id="PTHR13989:SF33">
    <property type="entry name" value="CST COMPLEX SUBUNIT STN1"/>
    <property type="match status" value="1"/>
</dbReference>
<evidence type="ECO:0000313" key="10">
    <source>
        <dbReference type="Proteomes" id="UP000735302"/>
    </source>
</evidence>
<dbReference type="Proteomes" id="UP000735302">
    <property type="component" value="Unassembled WGS sequence"/>
</dbReference>
<evidence type="ECO:0000256" key="6">
    <source>
        <dbReference type="ARBA" id="ARBA00023125"/>
    </source>
</evidence>
<accession>A0AAV4DJC6</accession>
<dbReference type="PANTHER" id="PTHR13989">
    <property type="entry name" value="REPLICATION PROTEIN A-RELATED"/>
    <property type="match status" value="1"/>
</dbReference>
<dbReference type="AlphaFoldDB" id="A0AAV4DJC6"/>
<keyword evidence="4" id="KW-0158">Chromosome</keyword>
<dbReference type="InterPro" id="IPR012340">
    <property type="entry name" value="NA-bd_OB-fold"/>
</dbReference>
<organism evidence="9 10">
    <name type="scientific">Plakobranchus ocellatus</name>
    <dbReference type="NCBI Taxonomy" id="259542"/>
    <lineage>
        <taxon>Eukaryota</taxon>
        <taxon>Metazoa</taxon>
        <taxon>Spiralia</taxon>
        <taxon>Lophotrochozoa</taxon>
        <taxon>Mollusca</taxon>
        <taxon>Gastropoda</taxon>
        <taxon>Heterobranchia</taxon>
        <taxon>Euthyneura</taxon>
        <taxon>Panpulmonata</taxon>
        <taxon>Sacoglossa</taxon>
        <taxon>Placobranchoidea</taxon>
        <taxon>Plakobranchidae</taxon>
        <taxon>Plakobranchus</taxon>
    </lineage>
</organism>
<proteinExistence type="predicted"/>
<evidence type="ECO:0000256" key="2">
    <source>
        <dbReference type="ARBA" id="ARBA00004574"/>
    </source>
</evidence>
<keyword evidence="7" id="KW-0539">Nucleus</keyword>
<evidence type="ECO:0000313" key="9">
    <source>
        <dbReference type="EMBL" id="GFO44271.1"/>
    </source>
</evidence>
<protein>
    <recommendedName>
        <fullName evidence="3">CST complex subunit STN1</fullName>
    </recommendedName>
    <alternativeName>
        <fullName evidence="8">Suppressor of cdc thirteen homolog</fullName>
    </alternativeName>
</protein>
<dbReference type="GO" id="GO:0000781">
    <property type="term" value="C:chromosome, telomeric region"/>
    <property type="evidence" value="ECO:0007669"/>
    <property type="project" value="UniProtKB-SubCell"/>
</dbReference>
<evidence type="ECO:0000256" key="5">
    <source>
        <dbReference type="ARBA" id="ARBA00022895"/>
    </source>
</evidence>